<protein>
    <submittedName>
        <fullName evidence="2">Uncharacterized protein</fullName>
    </submittedName>
</protein>
<dbReference type="RefSeq" id="WP_012705255.1">
    <property type="nucleotide sequence ID" value="NC_012563.1"/>
</dbReference>
<evidence type="ECO:0000313" key="2">
    <source>
        <dbReference type="EMBL" id="ACO86322.1"/>
    </source>
</evidence>
<dbReference type="AlphaFoldDB" id="C1FTJ2"/>
<reference evidence="2 3" key="1">
    <citation type="submission" date="2008-10" db="EMBL/GenBank/DDBJ databases">
        <title>Genome sequence of Clostridium botulinum A2 Kyoto.</title>
        <authorList>
            <person name="Shrivastava S."/>
            <person name="Brinkac L.M."/>
            <person name="Brown J.L."/>
            <person name="Bruce D."/>
            <person name="Detter C.C."/>
            <person name="Johnson E.A."/>
            <person name="Munk C.A."/>
            <person name="Smith L.A."/>
            <person name="Smith T.J."/>
            <person name="Sutton G."/>
            <person name="Brettin T.S."/>
        </authorList>
    </citation>
    <scope>NUCLEOTIDE SEQUENCE [LARGE SCALE GENOMIC DNA]</scope>
    <source>
        <strain evidence="3">Kyoto / Type A2</strain>
    </source>
</reference>
<dbReference type="HOGENOM" id="CLU_2218437_0_0_9"/>
<evidence type="ECO:0000256" key="1">
    <source>
        <dbReference type="SAM" id="Coils"/>
    </source>
</evidence>
<name>C1FTJ2_CLOBJ</name>
<dbReference type="Proteomes" id="UP000001374">
    <property type="component" value="Chromosome"/>
</dbReference>
<dbReference type="EMBL" id="CP001581">
    <property type="protein sequence ID" value="ACO86322.1"/>
    <property type="molecule type" value="Genomic_DNA"/>
</dbReference>
<organism evidence="2 3">
    <name type="scientific">Clostridium botulinum (strain Kyoto / Type A2)</name>
    <dbReference type="NCBI Taxonomy" id="536232"/>
    <lineage>
        <taxon>Bacteria</taxon>
        <taxon>Bacillati</taxon>
        <taxon>Bacillota</taxon>
        <taxon>Clostridia</taxon>
        <taxon>Eubacteriales</taxon>
        <taxon>Clostridiaceae</taxon>
        <taxon>Clostridium</taxon>
    </lineage>
</organism>
<sequence>MLFKNFTDNELKEIKIACKELQETVKRIRGEKSNRECKEKGIEKQKRRDMDLKELLDEAQKVYNVNNIEFQYLLKTYIDNIEDNKKNICEKCDEVIAECSKYRVKL</sequence>
<proteinExistence type="predicted"/>
<dbReference type="KEGG" id="cby:CLM_2944"/>
<evidence type="ECO:0000313" key="3">
    <source>
        <dbReference type="Proteomes" id="UP000001374"/>
    </source>
</evidence>
<feature type="coiled-coil region" evidence="1">
    <location>
        <begin position="4"/>
        <end position="98"/>
    </location>
</feature>
<keyword evidence="1" id="KW-0175">Coiled coil</keyword>
<accession>C1FTJ2</accession>
<gene>
    <name evidence="2" type="ordered locus">CLM_2944</name>
</gene>